<evidence type="ECO:0000256" key="1">
    <source>
        <dbReference type="ARBA" id="ARBA00004442"/>
    </source>
</evidence>
<dbReference type="GO" id="GO:0009279">
    <property type="term" value="C:cell outer membrane"/>
    <property type="evidence" value="ECO:0007669"/>
    <property type="project" value="UniProtKB-SubCell"/>
</dbReference>
<dbReference type="EMBL" id="CP001052">
    <property type="protein sequence ID" value="ACD17763.1"/>
    <property type="molecule type" value="Genomic_DNA"/>
</dbReference>
<dbReference type="Gene3D" id="3.30.1330.60">
    <property type="entry name" value="OmpA-like domain"/>
    <property type="match status" value="1"/>
</dbReference>
<feature type="compositionally biased region" description="Low complexity" evidence="5">
    <location>
        <begin position="121"/>
        <end position="133"/>
    </location>
</feature>
<evidence type="ECO:0000256" key="4">
    <source>
        <dbReference type="PROSITE-ProRule" id="PRU00473"/>
    </source>
</evidence>
<dbReference type="AlphaFoldDB" id="B2SYM8"/>
<dbReference type="STRING" id="398527.Bphyt_3372"/>
<dbReference type="PANTHER" id="PTHR30329">
    <property type="entry name" value="STATOR ELEMENT OF FLAGELLAR MOTOR COMPLEX"/>
    <property type="match status" value="1"/>
</dbReference>
<gene>
    <name evidence="8" type="ordered locus">Bphyt_3372</name>
</gene>
<keyword evidence="6" id="KW-0732">Signal</keyword>
<dbReference type="Pfam" id="PF00691">
    <property type="entry name" value="OmpA"/>
    <property type="match status" value="1"/>
</dbReference>
<comment type="subcellular location">
    <subcellularLocation>
        <location evidence="1">Cell outer membrane</location>
    </subcellularLocation>
</comment>
<dbReference type="InterPro" id="IPR050330">
    <property type="entry name" value="Bact_OuterMem_StrucFunc"/>
</dbReference>
<evidence type="ECO:0000256" key="5">
    <source>
        <dbReference type="SAM" id="MobiDB-lite"/>
    </source>
</evidence>
<feature type="chain" id="PRO_5002782045" evidence="6">
    <location>
        <begin position="38"/>
        <end position="266"/>
    </location>
</feature>
<dbReference type="InterPro" id="IPR006665">
    <property type="entry name" value="OmpA-like"/>
</dbReference>
<keyword evidence="2 4" id="KW-0472">Membrane</keyword>
<protein>
    <submittedName>
        <fullName evidence="8">OmpA/MotB domain protein</fullName>
    </submittedName>
</protein>
<sequence length="266" mass="28583" precursor="true">MHAARAPLQLTESVKMNVTLFKSLRALLLGAFVTFLAACTAQSGATYTLHAISVPNQQAPIYRVSCSGLFQSSQTCVRVAEETCKAQPVTWVEAVDRVSGGAPKQDPREWTFMCGKPVMQQPTPQPVAQQPAPQAAPPQPAPQSQVKPVVPQVRLLLQGNANFATDSAALSSVAKENLDRFMNVNQGVNLHRVTVTGYTDKTGLEAHNLKLSQARAAAVMQYLRDGGLHADQFVARGLGSADPVAPNATAEGRTQNRRVDVRVFAE</sequence>
<evidence type="ECO:0000256" key="2">
    <source>
        <dbReference type="ARBA" id="ARBA00023136"/>
    </source>
</evidence>
<organism evidence="8 9">
    <name type="scientific">Paraburkholderia phytofirmans (strain DSM 17436 / LMG 22146 / PsJN)</name>
    <name type="common">Burkholderia phytofirmans</name>
    <dbReference type="NCBI Taxonomy" id="398527"/>
    <lineage>
        <taxon>Bacteria</taxon>
        <taxon>Pseudomonadati</taxon>
        <taxon>Pseudomonadota</taxon>
        <taxon>Betaproteobacteria</taxon>
        <taxon>Burkholderiales</taxon>
        <taxon>Burkholderiaceae</taxon>
        <taxon>Paraburkholderia</taxon>
    </lineage>
</organism>
<keyword evidence="3" id="KW-0998">Cell outer membrane</keyword>
<dbReference type="eggNOG" id="COG2885">
    <property type="taxonomic scope" value="Bacteria"/>
</dbReference>
<dbReference type="PROSITE" id="PS51123">
    <property type="entry name" value="OMPA_2"/>
    <property type="match status" value="1"/>
</dbReference>
<evidence type="ECO:0000256" key="3">
    <source>
        <dbReference type="ARBA" id="ARBA00023237"/>
    </source>
</evidence>
<accession>B2SYM8</accession>
<reference evidence="8 9" key="1">
    <citation type="journal article" date="2011" name="J. Bacteriol.">
        <title>Complete genome sequence of the plant growth-promoting endophyte Burkholderia phytofirmans strain PsJN.</title>
        <authorList>
            <person name="Weilharter A."/>
            <person name="Mitter B."/>
            <person name="Shin M.V."/>
            <person name="Chain P.S."/>
            <person name="Nowak J."/>
            <person name="Sessitsch A."/>
        </authorList>
    </citation>
    <scope>NUCLEOTIDE SEQUENCE [LARGE SCALE GENOMIC DNA]</scope>
    <source>
        <strain evidence="9">DSM 17436 / LMG 22146 / PsJN</strain>
    </source>
</reference>
<dbReference type="InterPro" id="IPR006664">
    <property type="entry name" value="OMP_bac"/>
</dbReference>
<proteinExistence type="predicted"/>
<dbReference type="PRINTS" id="PR01021">
    <property type="entry name" value="OMPADOMAIN"/>
</dbReference>
<feature type="region of interest" description="Disordered" evidence="5">
    <location>
        <begin position="121"/>
        <end position="145"/>
    </location>
</feature>
<feature type="signal peptide" evidence="6">
    <location>
        <begin position="1"/>
        <end position="37"/>
    </location>
</feature>
<dbReference type="KEGG" id="bpy:Bphyt_3372"/>
<name>B2SYM8_PARPJ</name>
<evidence type="ECO:0000256" key="6">
    <source>
        <dbReference type="SAM" id="SignalP"/>
    </source>
</evidence>
<dbReference type="InterPro" id="IPR036737">
    <property type="entry name" value="OmpA-like_sf"/>
</dbReference>
<dbReference type="SUPFAM" id="SSF103088">
    <property type="entry name" value="OmpA-like"/>
    <property type="match status" value="1"/>
</dbReference>
<dbReference type="CDD" id="cd07185">
    <property type="entry name" value="OmpA_C-like"/>
    <property type="match status" value="1"/>
</dbReference>
<feature type="domain" description="OmpA-like" evidence="7">
    <location>
        <begin position="150"/>
        <end position="266"/>
    </location>
</feature>
<evidence type="ECO:0000313" key="9">
    <source>
        <dbReference type="Proteomes" id="UP000001739"/>
    </source>
</evidence>
<dbReference type="HOGENOM" id="CLU_016890_5_1_4"/>
<dbReference type="PANTHER" id="PTHR30329:SF21">
    <property type="entry name" value="LIPOPROTEIN YIAD-RELATED"/>
    <property type="match status" value="1"/>
</dbReference>
<dbReference type="Proteomes" id="UP000001739">
    <property type="component" value="Chromosome 1"/>
</dbReference>
<evidence type="ECO:0000259" key="7">
    <source>
        <dbReference type="PROSITE" id="PS51123"/>
    </source>
</evidence>
<evidence type="ECO:0000313" key="8">
    <source>
        <dbReference type="EMBL" id="ACD17763.1"/>
    </source>
</evidence>